<sequence length="725" mass="79211">MPTSLPRRLVGFLARVPLVSNALEIATGLGQSPLGRIVGALWHVAVTHVAPAWAGGPTPPQDPLAAALGDHAPAGAPRWFTAEEIGSDGAPGARVPLPTIDARRDPPALQRLKALQLIRYSAFQCDHVPALMQLGTMSLFNSHGFRRNLPTAMAAFERAAAHGDSTAQRYVGLLSATGLGTPGAQRDYARAIVYLSFAAVGGDTASQQALGYYHLTGIGVEKECNEASWHYARVAERAVDAFLDGPPTGRHLPSERVKLTTWSGGPYGWDASGPGNPRLSAYGNGVLGSKDILQFYRMQAEEGNALYEFQLGLALYWGMHNVTRNYLGAAKYFKRAAQRWDPNLSAEQSALSRSQIASAHATGYLGWMYWRGEGVAENVSTARSWFELGLERRDSRSMNGIAHMLDRGLGGLPADSERAFSLWSEAASRENTDAQAQLGVKLWQRGQFQQAAAWFAKAAQHDHPLALLYLGNMHRAGQGLPENCQMSIAFHKRVAELVDWAIDQPMHAAQEALRRGDLGTALVHYLFAGELGYESAQLNAAWILDQQWPIRSAEWRALAHVWDQTALALWNRAANQGNTDGRVKTGDYYYYGRGTGLRPPHGTLRGDTVAHAVAVAEKAAAAAAAPSVPTASWRSRLHWRSWPITPPVLQPVGEPDYERAAVYYRVAAETEHSSIGMWNLGYMYEHGLGVPTDYHLAHRMYGMALLTNPEAYLPIYMSLVALNLR</sequence>
<feature type="non-terminal residue" evidence="2">
    <location>
        <position position="725"/>
    </location>
</feature>
<dbReference type="Pfam" id="PF08238">
    <property type="entry name" value="Sel1"/>
    <property type="match status" value="11"/>
</dbReference>
<gene>
    <name evidence="2" type="ORF">CAUPRSCDRAFT_7885</name>
</gene>
<reference evidence="3" key="1">
    <citation type="journal article" date="2018" name="Nat. Microbiol.">
        <title>Leveraging single-cell genomics to expand the fungal tree of life.</title>
        <authorList>
            <person name="Ahrendt S.R."/>
            <person name="Quandt C.A."/>
            <person name="Ciobanu D."/>
            <person name="Clum A."/>
            <person name="Salamov A."/>
            <person name="Andreopoulos B."/>
            <person name="Cheng J.F."/>
            <person name="Woyke T."/>
            <person name="Pelin A."/>
            <person name="Henrissat B."/>
            <person name="Reynolds N.K."/>
            <person name="Benny G.L."/>
            <person name="Smith M.E."/>
            <person name="James T.Y."/>
            <person name="Grigoriev I.V."/>
        </authorList>
    </citation>
    <scope>NUCLEOTIDE SEQUENCE [LARGE SCALE GENOMIC DNA]</scope>
    <source>
        <strain evidence="3">ATCC 52028</strain>
    </source>
</reference>
<evidence type="ECO:0000313" key="3">
    <source>
        <dbReference type="Proteomes" id="UP000268535"/>
    </source>
</evidence>
<dbReference type="SUPFAM" id="SSF81901">
    <property type="entry name" value="HCP-like"/>
    <property type="match status" value="3"/>
</dbReference>
<protein>
    <submittedName>
        <fullName evidence="2">HCP-like protein</fullName>
    </submittedName>
</protein>
<evidence type="ECO:0000256" key="1">
    <source>
        <dbReference type="ARBA" id="ARBA00038101"/>
    </source>
</evidence>
<dbReference type="AlphaFoldDB" id="A0A4P9WVU2"/>
<dbReference type="PANTHER" id="PTHR11102:SF147">
    <property type="entry name" value="SEL1L ADAPTOR SUBUNIT OF ERAD E3 UBIQUITIN LIGASE"/>
    <property type="match status" value="1"/>
</dbReference>
<dbReference type="Proteomes" id="UP000268535">
    <property type="component" value="Unassembled WGS sequence"/>
</dbReference>
<dbReference type="GO" id="GO:0005789">
    <property type="term" value="C:endoplasmic reticulum membrane"/>
    <property type="evidence" value="ECO:0007669"/>
    <property type="project" value="TreeGrafter"/>
</dbReference>
<accession>A0A4P9WVU2</accession>
<dbReference type="GO" id="GO:0036503">
    <property type="term" value="P:ERAD pathway"/>
    <property type="evidence" value="ECO:0007669"/>
    <property type="project" value="TreeGrafter"/>
</dbReference>
<organism evidence="2 3">
    <name type="scientific">Caulochytrium protostelioides</name>
    <dbReference type="NCBI Taxonomy" id="1555241"/>
    <lineage>
        <taxon>Eukaryota</taxon>
        <taxon>Fungi</taxon>
        <taxon>Fungi incertae sedis</taxon>
        <taxon>Chytridiomycota</taxon>
        <taxon>Chytridiomycota incertae sedis</taxon>
        <taxon>Chytridiomycetes</taxon>
        <taxon>Caulochytriales</taxon>
        <taxon>Caulochytriaceae</taxon>
        <taxon>Caulochytrium</taxon>
    </lineage>
</organism>
<dbReference type="InterPro" id="IPR050767">
    <property type="entry name" value="Sel1_AlgK"/>
</dbReference>
<dbReference type="Gene3D" id="1.25.40.10">
    <property type="entry name" value="Tetratricopeptide repeat domain"/>
    <property type="match status" value="2"/>
</dbReference>
<proteinExistence type="inferred from homology"/>
<evidence type="ECO:0000313" key="2">
    <source>
        <dbReference type="EMBL" id="RKO96635.1"/>
    </source>
</evidence>
<dbReference type="PANTHER" id="PTHR11102">
    <property type="entry name" value="SEL-1-LIKE PROTEIN"/>
    <property type="match status" value="1"/>
</dbReference>
<dbReference type="EMBL" id="ML009753">
    <property type="protein sequence ID" value="RKO96635.1"/>
    <property type="molecule type" value="Genomic_DNA"/>
</dbReference>
<dbReference type="SMART" id="SM00671">
    <property type="entry name" value="SEL1"/>
    <property type="match status" value="9"/>
</dbReference>
<name>A0A4P9WVU2_9FUNG</name>
<dbReference type="InterPro" id="IPR006597">
    <property type="entry name" value="Sel1-like"/>
</dbReference>
<comment type="similarity">
    <text evidence="1">Belongs to the sel-1 family.</text>
</comment>
<dbReference type="InterPro" id="IPR011990">
    <property type="entry name" value="TPR-like_helical_dom_sf"/>
</dbReference>